<keyword evidence="4" id="KW-0408">Iron</keyword>
<dbReference type="Proteomes" id="UP000006443">
    <property type="component" value="Unassembled WGS sequence"/>
</dbReference>
<evidence type="ECO:0000256" key="3">
    <source>
        <dbReference type="ARBA" id="ARBA00022723"/>
    </source>
</evidence>
<dbReference type="AlphaFoldDB" id="C0GCW8"/>
<dbReference type="RefSeq" id="WP_008514225.1">
    <property type="nucleotide sequence ID" value="NZ_ACJM01000001.1"/>
</dbReference>
<dbReference type="GO" id="GO:0051536">
    <property type="term" value="F:iron-sulfur cluster binding"/>
    <property type="evidence" value="ECO:0007669"/>
    <property type="project" value="UniProtKB-KW"/>
</dbReference>
<dbReference type="SFLD" id="SFLDS00029">
    <property type="entry name" value="Radical_SAM"/>
    <property type="match status" value="1"/>
</dbReference>
<dbReference type="STRING" id="555088.DealDRAFT_0327"/>
<dbReference type="InterPro" id="IPR058240">
    <property type="entry name" value="rSAM_sf"/>
</dbReference>
<dbReference type="CDD" id="cd01335">
    <property type="entry name" value="Radical_SAM"/>
    <property type="match status" value="1"/>
</dbReference>
<evidence type="ECO:0000256" key="1">
    <source>
        <dbReference type="ARBA" id="ARBA00001966"/>
    </source>
</evidence>
<accession>C0GCW8</accession>
<dbReference type="SFLD" id="SFLDG01095">
    <property type="entry name" value="Uncharacterised_Radical_SAM_Su"/>
    <property type="match status" value="1"/>
</dbReference>
<protein>
    <submittedName>
        <fullName evidence="7">Radical SAM domain protein</fullName>
    </submittedName>
</protein>
<dbReference type="InterPro" id="IPR051198">
    <property type="entry name" value="BchE-like"/>
</dbReference>
<reference evidence="7 8" key="1">
    <citation type="submission" date="2009-02" db="EMBL/GenBank/DDBJ databases">
        <title>Sequencing of the draft genome and assembly of Dethiobacter alkaliphilus AHT 1.</title>
        <authorList>
            <consortium name="US DOE Joint Genome Institute (JGI-PGF)"/>
            <person name="Lucas S."/>
            <person name="Copeland A."/>
            <person name="Lapidus A."/>
            <person name="Glavina del Rio T."/>
            <person name="Dalin E."/>
            <person name="Tice H."/>
            <person name="Bruce D."/>
            <person name="Goodwin L."/>
            <person name="Pitluck S."/>
            <person name="Larimer F."/>
            <person name="Land M.L."/>
            <person name="Hauser L."/>
            <person name="Muyzer G."/>
        </authorList>
    </citation>
    <scope>NUCLEOTIDE SEQUENCE [LARGE SCALE GENOMIC DNA]</scope>
    <source>
        <strain evidence="7 8">AHT 1</strain>
    </source>
</reference>
<dbReference type="PROSITE" id="PS51257">
    <property type="entry name" value="PROKAR_LIPOPROTEIN"/>
    <property type="match status" value="1"/>
</dbReference>
<comment type="cofactor">
    <cofactor evidence="1">
        <name>[4Fe-4S] cluster</name>
        <dbReference type="ChEBI" id="CHEBI:49883"/>
    </cofactor>
</comment>
<dbReference type="Gene3D" id="3.20.20.70">
    <property type="entry name" value="Aldolase class I"/>
    <property type="match status" value="1"/>
</dbReference>
<dbReference type="SUPFAM" id="SSF102114">
    <property type="entry name" value="Radical SAM enzymes"/>
    <property type="match status" value="1"/>
</dbReference>
<feature type="domain" description="Radical SAM core" evidence="6">
    <location>
        <begin position="9"/>
        <end position="243"/>
    </location>
</feature>
<dbReference type="SFLD" id="SFLDG01082">
    <property type="entry name" value="B12-binding_domain_containing"/>
    <property type="match status" value="1"/>
</dbReference>
<gene>
    <name evidence="7" type="ORF">DealDRAFT_0327</name>
</gene>
<evidence type="ECO:0000259" key="6">
    <source>
        <dbReference type="PROSITE" id="PS51918"/>
    </source>
</evidence>
<keyword evidence="2" id="KW-0949">S-adenosyl-L-methionine</keyword>
<evidence type="ECO:0000313" key="8">
    <source>
        <dbReference type="Proteomes" id="UP000006443"/>
    </source>
</evidence>
<proteinExistence type="predicted"/>
<dbReference type="PROSITE" id="PS51918">
    <property type="entry name" value="RADICAL_SAM"/>
    <property type="match status" value="1"/>
</dbReference>
<dbReference type="OrthoDB" id="9777636at2"/>
<dbReference type="GO" id="GO:0046872">
    <property type="term" value="F:metal ion binding"/>
    <property type="evidence" value="ECO:0007669"/>
    <property type="project" value="UniProtKB-KW"/>
</dbReference>
<dbReference type="SMART" id="SM00729">
    <property type="entry name" value="Elp3"/>
    <property type="match status" value="1"/>
</dbReference>
<dbReference type="PANTHER" id="PTHR43409">
    <property type="entry name" value="ANAEROBIC MAGNESIUM-PROTOPORPHYRIN IX MONOMETHYL ESTER CYCLASE-RELATED"/>
    <property type="match status" value="1"/>
</dbReference>
<dbReference type="PANTHER" id="PTHR43409:SF4">
    <property type="entry name" value="RADICAL SAM SUPERFAMILY PROTEIN"/>
    <property type="match status" value="1"/>
</dbReference>
<sequence length="291" mass="32928">MRYEGMVYRPPSEAGSLIIQATVGCPHNRCTFCSMYRQSRFRLRSVDEIKEDLAMARDYYGDSVRTIFLADGNTIVMKTDHLVEILRCIRQLFPAVERITSYGSARFITKKKPADWVALREAGLSRIHSGMESGDDEVLRLQNKGVDAQGIVRAGQMIKDAGIELSEYIIVGAGGKTLSEQHAQNSARVLNRINPDFIRLRTLMPAQGTPLYDMFKKGDFKLLSPHEALAETRLFIEHLEGISSTLYSDHISNYWNVSGKFPGDKEAMLKQIDHALSLDEKQFRDPLQVRL</sequence>
<evidence type="ECO:0000256" key="5">
    <source>
        <dbReference type="ARBA" id="ARBA00023014"/>
    </source>
</evidence>
<organism evidence="7 8">
    <name type="scientific">Dethiobacter alkaliphilus AHT 1</name>
    <dbReference type="NCBI Taxonomy" id="555088"/>
    <lineage>
        <taxon>Bacteria</taxon>
        <taxon>Bacillati</taxon>
        <taxon>Bacillota</taxon>
        <taxon>Dethiobacteria</taxon>
        <taxon>Dethiobacterales</taxon>
        <taxon>Dethiobacteraceae</taxon>
        <taxon>Dethiobacter</taxon>
    </lineage>
</organism>
<evidence type="ECO:0000256" key="4">
    <source>
        <dbReference type="ARBA" id="ARBA00023004"/>
    </source>
</evidence>
<comment type="caution">
    <text evidence="7">The sequence shown here is derived from an EMBL/GenBank/DDBJ whole genome shotgun (WGS) entry which is preliminary data.</text>
</comment>
<dbReference type="EMBL" id="ACJM01000001">
    <property type="protein sequence ID" value="EEG79053.1"/>
    <property type="molecule type" value="Genomic_DNA"/>
</dbReference>
<keyword evidence="8" id="KW-1185">Reference proteome</keyword>
<evidence type="ECO:0000256" key="2">
    <source>
        <dbReference type="ARBA" id="ARBA00022691"/>
    </source>
</evidence>
<evidence type="ECO:0000313" key="7">
    <source>
        <dbReference type="EMBL" id="EEG79053.1"/>
    </source>
</evidence>
<keyword evidence="3" id="KW-0479">Metal-binding</keyword>
<keyword evidence="5" id="KW-0411">Iron-sulfur</keyword>
<dbReference type="InterPro" id="IPR006638">
    <property type="entry name" value="Elp3/MiaA/NifB-like_rSAM"/>
</dbReference>
<dbReference type="InterPro" id="IPR013785">
    <property type="entry name" value="Aldolase_TIM"/>
</dbReference>
<name>C0GCW8_DETAL</name>
<dbReference type="eggNOG" id="COG1032">
    <property type="taxonomic scope" value="Bacteria"/>
</dbReference>
<dbReference type="Pfam" id="PF04055">
    <property type="entry name" value="Radical_SAM"/>
    <property type="match status" value="1"/>
</dbReference>
<dbReference type="GO" id="GO:0003824">
    <property type="term" value="F:catalytic activity"/>
    <property type="evidence" value="ECO:0007669"/>
    <property type="project" value="InterPro"/>
</dbReference>
<dbReference type="InterPro" id="IPR007197">
    <property type="entry name" value="rSAM"/>
</dbReference>